<gene>
    <name evidence="1" type="ORF">IC617_13550</name>
</gene>
<evidence type="ECO:0000313" key="2">
    <source>
        <dbReference type="Proteomes" id="UP000638014"/>
    </source>
</evidence>
<protein>
    <submittedName>
        <fullName evidence="1">Peptidase</fullName>
    </submittedName>
</protein>
<name>A0A8J6QLD4_9GAMM</name>
<dbReference type="Proteomes" id="UP000638014">
    <property type="component" value="Unassembled WGS sequence"/>
</dbReference>
<comment type="caution">
    <text evidence="1">The sequence shown here is derived from an EMBL/GenBank/DDBJ whole genome shotgun (WGS) entry which is preliminary data.</text>
</comment>
<proteinExistence type="predicted"/>
<organism evidence="1 2">
    <name type="scientific">Neiella litorisoli</name>
    <dbReference type="NCBI Taxonomy" id="2771431"/>
    <lineage>
        <taxon>Bacteria</taxon>
        <taxon>Pseudomonadati</taxon>
        <taxon>Pseudomonadota</taxon>
        <taxon>Gammaproteobacteria</taxon>
        <taxon>Alteromonadales</taxon>
        <taxon>Echinimonadaceae</taxon>
        <taxon>Neiella</taxon>
    </lineage>
</organism>
<accession>A0A8J6QLD4</accession>
<keyword evidence="2" id="KW-1185">Reference proteome</keyword>
<reference evidence="1" key="1">
    <citation type="submission" date="2020-09" db="EMBL/GenBank/DDBJ databases">
        <title>A novel bacterium of genus Neiella, isolated from South China Sea.</title>
        <authorList>
            <person name="Huang H."/>
            <person name="Mo K."/>
            <person name="Hu Y."/>
        </authorList>
    </citation>
    <scope>NUCLEOTIDE SEQUENCE</scope>
    <source>
        <strain evidence="1">HB171785</strain>
    </source>
</reference>
<evidence type="ECO:0000313" key="1">
    <source>
        <dbReference type="EMBL" id="MBD1390461.1"/>
    </source>
</evidence>
<sequence>MTACGVEEPAAPKALGADRDEHGCIGSAGYQWCARTKQCERPWELAEKQTFDNTAKAFAQYCGNEP</sequence>
<dbReference type="EMBL" id="JACXAF010000018">
    <property type="protein sequence ID" value="MBD1390461.1"/>
    <property type="molecule type" value="Genomic_DNA"/>
</dbReference>
<dbReference type="AlphaFoldDB" id="A0A8J6QLD4"/>